<keyword evidence="1" id="KW-0732">Signal</keyword>
<evidence type="ECO:0000313" key="3">
    <source>
        <dbReference type="RefSeq" id="XP_003747589.1"/>
    </source>
</evidence>
<evidence type="ECO:0000313" key="2">
    <source>
        <dbReference type="Proteomes" id="UP000694867"/>
    </source>
</evidence>
<protein>
    <submittedName>
        <fullName evidence="3">Uncharacterized protein LOC100897902</fullName>
    </submittedName>
</protein>
<dbReference type="KEGG" id="goe:100897902"/>
<dbReference type="AlphaFoldDB" id="A0AAJ6QXZ2"/>
<feature type="signal peptide" evidence="1">
    <location>
        <begin position="1"/>
        <end position="24"/>
    </location>
</feature>
<proteinExistence type="predicted"/>
<dbReference type="RefSeq" id="XP_003747589.1">
    <property type="nucleotide sequence ID" value="XM_003747541.2"/>
</dbReference>
<sequence>MARPNVVVPLLLFITSVVWLSAQAGTDIPPCNPDTCEEQCNATASTYGENITLTHQCNKASGRCICCVLPECEATCQQRRKKERPRSKDVRSRCNDKGECYCNFIFFEDDTRPSSAPKLTV</sequence>
<feature type="chain" id="PRO_5042533510" evidence="1">
    <location>
        <begin position="25"/>
        <end position="121"/>
    </location>
</feature>
<name>A0AAJ6QXZ2_9ACAR</name>
<organism evidence="2 3">
    <name type="scientific">Galendromus occidentalis</name>
    <name type="common">western predatory mite</name>
    <dbReference type="NCBI Taxonomy" id="34638"/>
    <lineage>
        <taxon>Eukaryota</taxon>
        <taxon>Metazoa</taxon>
        <taxon>Ecdysozoa</taxon>
        <taxon>Arthropoda</taxon>
        <taxon>Chelicerata</taxon>
        <taxon>Arachnida</taxon>
        <taxon>Acari</taxon>
        <taxon>Parasitiformes</taxon>
        <taxon>Mesostigmata</taxon>
        <taxon>Gamasina</taxon>
        <taxon>Phytoseioidea</taxon>
        <taxon>Phytoseiidae</taxon>
        <taxon>Typhlodrominae</taxon>
        <taxon>Galendromus</taxon>
    </lineage>
</organism>
<dbReference type="GeneID" id="100897902"/>
<accession>A0AAJ6QXZ2</accession>
<evidence type="ECO:0000256" key="1">
    <source>
        <dbReference type="SAM" id="SignalP"/>
    </source>
</evidence>
<gene>
    <name evidence="3" type="primary">LOC100897902</name>
</gene>
<reference evidence="3" key="1">
    <citation type="submission" date="2025-08" db="UniProtKB">
        <authorList>
            <consortium name="RefSeq"/>
        </authorList>
    </citation>
    <scope>IDENTIFICATION</scope>
</reference>
<dbReference type="Proteomes" id="UP000694867">
    <property type="component" value="Unplaced"/>
</dbReference>
<keyword evidence="2" id="KW-1185">Reference proteome</keyword>